<evidence type="ECO:0000313" key="2">
    <source>
        <dbReference type="Proteomes" id="UP000642571"/>
    </source>
</evidence>
<dbReference type="EMBL" id="BMIN01000004">
    <property type="protein sequence ID" value="GGD07620.1"/>
    <property type="molecule type" value="Genomic_DNA"/>
</dbReference>
<proteinExistence type="predicted"/>
<dbReference type="InterPro" id="IPR008554">
    <property type="entry name" value="Glutaredoxin-like"/>
</dbReference>
<comment type="caution">
    <text evidence="1">The sequence shown here is derived from an EMBL/GenBank/DDBJ whole genome shotgun (WGS) entry which is preliminary data.</text>
</comment>
<dbReference type="InterPro" id="IPR036249">
    <property type="entry name" value="Thioredoxin-like_sf"/>
</dbReference>
<protein>
    <submittedName>
        <fullName evidence="1">Thioredoxin family protein</fullName>
    </submittedName>
</protein>
<dbReference type="Proteomes" id="UP000642571">
    <property type="component" value="Unassembled WGS sequence"/>
</dbReference>
<name>A0ABQ1PZ43_9BACI</name>
<dbReference type="Pfam" id="PF05768">
    <property type="entry name" value="Glrx-like"/>
    <property type="match status" value="1"/>
</dbReference>
<dbReference type="RefSeq" id="WP_188652180.1">
    <property type="nucleotide sequence ID" value="NZ_BMIN01000004.1"/>
</dbReference>
<reference evidence="2" key="1">
    <citation type="journal article" date="2019" name="Int. J. Syst. Evol. Microbiol.">
        <title>The Global Catalogue of Microorganisms (GCM) 10K type strain sequencing project: providing services to taxonomists for standard genome sequencing and annotation.</title>
        <authorList>
            <consortium name="The Broad Institute Genomics Platform"/>
            <consortium name="The Broad Institute Genome Sequencing Center for Infectious Disease"/>
            <person name="Wu L."/>
            <person name="Ma J."/>
        </authorList>
    </citation>
    <scope>NUCLEOTIDE SEQUENCE [LARGE SCALE GENOMIC DNA]</scope>
    <source>
        <strain evidence="2">CGMCC 1.15353</strain>
    </source>
</reference>
<dbReference type="PANTHER" id="PTHR33558:SF1">
    <property type="entry name" value="GLUTAREDOXIN-LIKE PROTEIN C5ORF63 HOMOLOG"/>
    <property type="match status" value="1"/>
</dbReference>
<sequence>METEIVLYTKKDCPLCQEAKELIETLSYDYEIVIREKDIYEEDELIERYGLMIPVVEMEGEEVDYGKIDLFSISNRLQKKKG</sequence>
<gene>
    <name evidence="1" type="ORF">GCM10011389_13980</name>
</gene>
<dbReference type="PROSITE" id="PS51354">
    <property type="entry name" value="GLUTAREDOXIN_2"/>
    <property type="match status" value="1"/>
</dbReference>
<dbReference type="PANTHER" id="PTHR33558">
    <property type="entry name" value="GLUTAREDOXIN-LIKE PROTEIN C5ORF63 HOMOLOG"/>
    <property type="match status" value="1"/>
</dbReference>
<dbReference type="InterPro" id="IPR052565">
    <property type="entry name" value="Glutaredoxin-like_YDR286C"/>
</dbReference>
<keyword evidence="2" id="KW-1185">Reference proteome</keyword>
<organism evidence="1 2">
    <name type="scientific">Pontibacillus salipaludis</name>
    <dbReference type="NCBI Taxonomy" id="1697394"/>
    <lineage>
        <taxon>Bacteria</taxon>
        <taxon>Bacillati</taxon>
        <taxon>Bacillota</taxon>
        <taxon>Bacilli</taxon>
        <taxon>Bacillales</taxon>
        <taxon>Bacillaceae</taxon>
        <taxon>Pontibacillus</taxon>
    </lineage>
</organism>
<dbReference type="SUPFAM" id="SSF52833">
    <property type="entry name" value="Thioredoxin-like"/>
    <property type="match status" value="1"/>
</dbReference>
<accession>A0ABQ1PZ43</accession>
<evidence type="ECO:0000313" key="1">
    <source>
        <dbReference type="EMBL" id="GGD07620.1"/>
    </source>
</evidence>
<dbReference type="Gene3D" id="3.40.30.10">
    <property type="entry name" value="Glutaredoxin"/>
    <property type="match status" value="1"/>
</dbReference>